<protein>
    <submittedName>
        <fullName evidence="2">Uncharacterized protein</fullName>
    </submittedName>
</protein>
<feature type="compositionally biased region" description="Low complexity" evidence="1">
    <location>
        <begin position="41"/>
        <end position="58"/>
    </location>
</feature>
<feature type="region of interest" description="Disordered" evidence="1">
    <location>
        <begin position="139"/>
        <end position="171"/>
    </location>
</feature>
<name>A0ABT0YRT9_9BURK</name>
<keyword evidence="3" id="KW-1185">Reference proteome</keyword>
<dbReference type="EMBL" id="JAMKFE010000012">
    <property type="protein sequence ID" value="MCM5681447.1"/>
    <property type="molecule type" value="Genomic_DNA"/>
</dbReference>
<feature type="region of interest" description="Disordered" evidence="1">
    <location>
        <begin position="1"/>
        <end position="98"/>
    </location>
</feature>
<accession>A0ABT0YRT9</accession>
<proteinExistence type="predicted"/>
<evidence type="ECO:0000313" key="2">
    <source>
        <dbReference type="EMBL" id="MCM5681447.1"/>
    </source>
</evidence>
<evidence type="ECO:0000313" key="3">
    <source>
        <dbReference type="Proteomes" id="UP001165541"/>
    </source>
</evidence>
<feature type="compositionally biased region" description="Polar residues" evidence="1">
    <location>
        <begin position="15"/>
        <end position="25"/>
    </location>
</feature>
<reference evidence="2" key="1">
    <citation type="submission" date="2022-05" db="EMBL/GenBank/DDBJ databases">
        <title>Schlegelella sp. nov., isolated from mangrove soil.</title>
        <authorList>
            <person name="Liu Y."/>
            <person name="Ge X."/>
            <person name="Liu W."/>
        </authorList>
    </citation>
    <scope>NUCLEOTIDE SEQUENCE</scope>
    <source>
        <strain evidence="2">S2-27</strain>
    </source>
</reference>
<dbReference type="RefSeq" id="WP_251779930.1">
    <property type="nucleotide sequence ID" value="NZ_JAMKFE010000012.1"/>
</dbReference>
<sequence>MTTLPGLAPSPRPNDTPSAEPSPTTMVRPEHDQRPPFACGAAQHALPAHPTAPPRAHASQAPRQPLRVLHRAGRKGHVAEPLPGHPAVPDMQEQNAAATRSHELSLMRLPSTYDIPWHQRHAPLQVDRCAAVRVDMRWNDTSTGDDAARSERAASGPGGARWPARPGPLPS</sequence>
<gene>
    <name evidence="2" type="ORF">M8A51_18115</name>
</gene>
<organism evidence="2 3">
    <name type="scientific">Caldimonas mangrovi</name>
    <dbReference type="NCBI Taxonomy" id="2944811"/>
    <lineage>
        <taxon>Bacteria</taxon>
        <taxon>Pseudomonadati</taxon>
        <taxon>Pseudomonadota</taxon>
        <taxon>Betaproteobacteria</taxon>
        <taxon>Burkholderiales</taxon>
        <taxon>Sphaerotilaceae</taxon>
        <taxon>Caldimonas</taxon>
    </lineage>
</organism>
<comment type="caution">
    <text evidence="2">The sequence shown here is derived from an EMBL/GenBank/DDBJ whole genome shotgun (WGS) entry which is preliminary data.</text>
</comment>
<dbReference type="Proteomes" id="UP001165541">
    <property type="component" value="Unassembled WGS sequence"/>
</dbReference>
<evidence type="ECO:0000256" key="1">
    <source>
        <dbReference type="SAM" id="MobiDB-lite"/>
    </source>
</evidence>